<feature type="domain" description="Integrase zinc-binding" evidence="1">
    <location>
        <begin position="449"/>
        <end position="507"/>
    </location>
</feature>
<dbReference type="Pfam" id="PF17921">
    <property type="entry name" value="Integrase_H2C2"/>
    <property type="match status" value="1"/>
</dbReference>
<evidence type="ECO:0000313" key="3">
    <source>
        <dbReference type="Proteomes" id="UP000683360"/>
    </source>
</evidence>
<protein>
    <recommendedName>
        <fullName evidence="1">Integrase zinc-binding domain-containing protein</fullName>
    </recommendedName>
</protein>
<dbReference type="Gene3D" id="1.10.340.70">
    <property type="match status" value="1"/>
</dbReference>
<reference evidence="2" key="1">
    <citation type="submission" date="2021-03" db="EMBL/GenBank/DDBJ databases">
        <authorList>
            <person name="Bekaert M."/>
        </authorList>
    </citation>
    <scope>NUCLEOTIDE SEQUENCE</scope>
</reference>
<dbReference type="SUPFAM" id="SSF56672">
    <property type="entry name" value="DNA/RNA polymerases"/>
    <property type="match status" value="1"/>
</dbReference>
<name>A0A8S3TA40_MYTED</name>
<dbReference type="EMBL" id="CAJPWZ010001963">
    <property type="protein sequence ID" value="CAG2227435.1"/>
    <property type="molecule type" value="Genomic_DNA"/>
</dbReference>
<dbReference type="OrthoDB" id="8905589at2759"/>
<dbReference type="AlphaFoldDB" id="A0A8S3TA40"/>
<dbReference type="InterPro" id="IPR041588">
    <property type="entry name" value="Integrase_H2C2"/>
</dbReference>
<dbReference type="FunFam" id="1.10.340.70:FF:000001">
    <property type="entry name" value="Retrovirus-related Pol polyprotein from transposon gypsy-like Protein"/>
    <property type="match status" value="1"/>
</dbReference>
<organism evidence="2 3">
    <name type="scientific">Mytilus edulis</name>
    <name type="common">Blue mussel</name>
    <dbReference type="NCBI Taxonomy" id="6550"/>
    <lineage>
        <taxon>Eukaryota</taxon>
        <taxon>Metazoa</taxon>
        <taxon>Spiralia</taxon>
        <taxon>Lophotrochozoa</taxon>
        <taxon>Mollusca</taxon>
        <taxon>Bivalvia</taxon>
        <taxon>Autobranchia</taxon>
        <taxon>Pteriomorphia</taxon>
        <taxon>Mytilida</taxon>
        <taxon>Mytiloidea</taxon>
        <taxon>Mytilidae</taxon>
        <taxon>Mytilinae</taxon>
        <taxon>Mytilus</taxon>
    </lineage>
</organism>
<sequence>MKACLLNAESGKEMEADMNVVAKLRLGKTEIIWQVCIATIRDDILIGMDLLKEVDGIIMARQCDLLIKDELIPGWYRKETDYQISRVTVAIDTTLEPMAETNVIGKGDCPKESVVGVLDPASLQNGCHTGSVLVEMKEKIPIRIINPTQQKIMQSSGTQLGKLVEVVDIDNGNSDTDNSDTDIPNYTDRLPEYLEPIMDSTGENLTSHQNQEVAKLLMELKNIFAKNDIDFGCFSGIQHQIKTGEARPIRQPLRRISLGFQSEEKAHLDKLLQSETVVPSHSEWSVPVVLHRIGKDHCNADALSRYPETSHVCDCYKAGMDPLTLACNGCQHGSKLHTQWEKFEADVDDVLPKATRRITAIDPNDNTDSHCTWIEGYSRMQLQEEQLKDSVTKNLIEWMKHGPPECNHIVKECPALRHYWLCFQHLSMRDGVVYYKWKTIDDEKELFIVPESLKKEVLEVCHKSVLAAHPGIHRTVEKVRLNFYWYGMRNDVASYISCCQQCAVNKKARKLAVHQCKIIRLVHQWTAYS</sequence>
<dbReference type="PANTHER" id="PTHR37984:SF15">
    <property type="entry name" value="INTEGRASE CATALYTIC DOMAIN-CONTAINING PROTEIN"/>
    <property type="match status" value="1"/>
</dbReference>
<gene>
    <name evidence="2" type="ORF">MEDL_40461</name>
</gene>
<keyword evidence="3" id="KW-1185">Reference proteome</keyword>
<dbReference type="Proteomes" id="UP000683360">
    <property type="component" value="Unassembled WGS sequence"/>
</dbReference>
<proteinExistence type="predicted"/>
<dbReference type="Gene3D" id="3.10.10.10">
    <property type="entry name" value="HIV Type 1 Reverse Transcriptase, subunit A, domain 1"/>
    <property type="match status" value="1"/>
</dbReference>
<dbReference type="InterPro" id="IPR043502">
    <property type="entry name" value="DNA/RNA_pol_sf"/>
</dbReference>
<comment type="caution">
    <text evidence="2">The sequence shown here is derived from an EMBL/GenBank/DDBJ whole genome shotgun (WGS) entry which is preliminary data.</text>
</comment>
<evidence type="ECO:0000313" key="2">
    <source>
        <dbReference type="EMBL" id="CAG2227435.1"/>
    </source>
</evidence>
<dbReference type="InterPro" id="IPR050951">
    <property type="entry name" value="Retrovirus_Pol_polyprotein"/>
</dbReference>
<dbReference type="PANTHER" id="PTHR37984">
    <property type="entry name" value="PROTEIN CBG26694"/>
    <property type="match status" value="1"/>
</dbReference>
<evidence type="ECO:0000259" key="1">
    <source>
        <dbReference type="Pfam" id="PF17921"/>
    </source>
</evidence>
<accession>A0A8S3TA40</accession>